<gene>
    <name evidence="2" type="ORF">AB0K36_05385</name>
</gene>
<dbReference type="PROSITE" id="PS50846">
    <property type="entry name" value="HMA_2"/>
    <property type="match status" value="1"/>
</dbReference>
<reference evidence="2 3" key="1">
    <citation type="submission" date="2024-06" db="EMBL/GenBank/DDBJ databases">
        <title>The Natural Products Discovery Center: Release of the First 8490 Sequenced Strains for Exploring Actinobacteria Biosynthetic Diversity.</title>
        <authorList>
            <person name="Kalkreuter E."/>
            <person name="Kautsar S.A."/>
            <person name="Yang D."/>
            <person name="Bader C.D."/>
            <person name="Teijaro C.N."/>
            <person name="Fluegel L."/>
            <person name="Davis C.M."/>
            <person name="Simpson J.R."/>
            <person name="Lauterbach L."/>
            <person name="Steele A.D."/>
            <person name="Gui C."/>
            <person name="Meng S."/>
            <person name="Li G."/>
            <person name="Viehrig K."/>
            <person name="Ye F."/>
            <person name="Su P."/>
            <person name="Kiefer A.F."/>
            <person name="Nichols A."/>
            <person name="Cepeda A.J."/>
            <person name="Yan W."/>
            <person name="Fan B."/>
            <person name="Jiang Y."/>
            <person name="Adhikari A."/>
            <person name="Zheng C.-J."/>
            <person name="Schuster L."/>
            <person name="Cowan T.M."/>
            <person name="Smanski M.J."/>
            <person name="Chevrette M.G."/>
            <person name="De Carvalho L.P.S."/>
            <person name="Shen B."/>
        </authorList>
    </citation>
    <scope>NUCLEOTIDE SEQUENCE [LARGE SCALE GENOMIC DNA]</scope>
    <source>
        <strain evidence="2 3">NPDC049344</strain>
    </source>
</reference>
<sequence length="107" mass="10558">MTAETKAGIEIEDTTATGSCCSSTGSCHDSAADAQADGITTVYQVTGMTCGHCEGAVSSEISELPGVSSVTAVAATGQVTVVSKAPLDEAAVRAAVDEAGYELVGRA</sequence>
<dbReference type="RefSeq" id="WP_364588611.1">
    <property type="nucleotide sequence ID" value="NZ_JBFAQK010000004.1"/>
</dbReference>
<evidence type="ECO:0000313" key="2">
    <source>
        <dbReference type="EMBL" id="MEV4680208.1"/>
    </source>
</evidence>
<dbReference type="InterPro" id="IPR036163">
    <property type="entry name" value="HMA_dom_sf"/>
</dbReference>
<dbReference type="SUPFAM" id="SSF55008">
    <property type="entry name" value="HMA, heavy metal-associated domain"/>
    <property type="match status" value="1"/>
</dbReference>
<dbReference type="CDD" id="cd00371">
    <property type="entry name" value="HMA"/>
    <property type="match status" value="1"/>
</dbReference>
<proteinExistence type="predicted"/>
<feature type="domain" description="HMA" evidence="1">
    <location>
        <begin position="39"/>
        <end position="104"/>
    </location>
</feature>
<dbReference type="EMBL" id="JBFAQK010000004">
    <property type="protein sequence ID" value="MEV4680208.1"/>
    <property type="molecule type" value="Genomic_DNA"/>
</dbReference>
<accession>A0ABV3HQ39</accession>
<dbReference type="InterPro" id="IPR006121">
    <property type="entry name" value="HMA_dom"/>
</dbReference>
<dbReference type="PROSITE" id="PS51257">
    <property type="entry name" value="PROKAR_LIPOPROTEIN"/>
    <property type="match status" value="1"/>
</dbReference>
<dbReference type="Gene3D" id="3.30.70.100">
    <property type="match status" value="1"/>
</dbReference>
<dbReference type="Proteomes" id="UP001552521">
    <property type="component" value="Unassembled WGS sequence"/>
</dbReference>
<comment type="caution">
    <text evidence="2">The sequence shown here is derived from an EMBL/GenBank/DDBJ whole genome shotgun (WGS) entry which is preliminary data.</text>
</comment>
<protein>
    <submittedName>
        <fullName evidence="2">Heavy-metal-associated domain-containing protein</fullName>
    </submittedName>
</protein>
<name>A0ABV3HQ39_9ACTN</name>
<evidence type="ECO:0000259" key="1">
    <source>
        <dbReference type="PROSITE" id="PS50846"/>
    </source>
</evidence>
<organism evidence="2 3">
    <name type="scientific">Streptomyces kurssanovii</name>
    <dbReference type="NCBI Taxonomy" id="67312"/>
    <lineage>
        <taxon>Bacteria</taxon>
        <taxon>Bacillati</taxon>
        <taxon>Actinomycetota</taxon>
        <taxon>Actinomycetes</taxon>
        <taxon>Kitasatosporales</taxon>
        <taxon>Streptomycetaceae</taxon>
        <taxon>Streptomyces</taxon>
    </lineage>
</organism>
<evidence type="ECO:0000313" key="3">
    <source>
        <dbReference type="Proteomes" id="UP001552521"/>
    </source>
</evidence>
<dbReference type="Pfam" id="PF00403">
    <property type="entry name" value="HMA"/>
    <property type="match status" value="1"/>
</dbReference>
<keyword evidence="3" id="KW-1185">Reference proteome</keyword>